<dbReference type="RefSeq" id="WP_136742347.1">
    <property type="nucleotide sequence ID" value="NZ_SUMB01000009.1"/>
</dbReference>
<evidence type="ECO:0000256" key="3">
    <source>
        <dbReference type="SAM" id="MobiDB-lite"/>
    </source>
</evidence>
<dbReference type="Pfam" id="PF17940">
    <property type="entry name" value="TetR_C_31"/>
    <property type="match status" value="1"/>
</dbReference>
<gene>
    <name evidence="5" type="ORF">FCH28_24710</name>
</gene>
<sequence>MSRTARAQVLLDAAVTVAAASGLRGLTHRAVDAHAGVAPGSTSYYFRTRQALLVGMAEVIAERELADIAREAPSGPAEPVLSQPAESVASVADAATPSVADAAAMMARVTGHWLGPARERTRVRLELSLLAAGQPEPAAALARVADCFLEQTRALLAALGAPAPDRDARLVRAAVEGLVYDDIAHPPPMPRDHASLARDFETVLRWCVTPGSPAPDPTPDPCVSSGPLESDGM</sequence>
<protein>
    <submittedName>
        <fullName evidence="5">TetR family transcriptional regulator</fullName>
    </submittedName>
</protein>
<dbReference type="Gene3D" id="1.10.357.10">
    <property type="entry name" value="Tetracycline Repressor, domain 2"/>
    <property type="match status" value="1"/>
</dbReference>
<dbReference type="Pfam" id="PF00440">
    <property type="entry name" value="TetR_N"/>
    <property type="match status" value="1"/>
</dbReference>
<name>A0A4V5MKF8_9ACTN</name>
<dbReference type="OrthoDB" id="7506349at2"/>
<feature type="domain" description="HTH tetR-type" evidence="4">
    <location>
        <begin position="4"/>
        <end position="64"/>
    </location>
</feature>
<feature type="DNA-binding region" description="H-T-H motif" evidence="2">
    <location>
        <begin position="27"/>
        <end position="46"/>
    </location>
</feature>
<dbReference type="SUPFAM" id="SSF46689">
    <property type="entry name" value="Homeodomain-like"/>
    <property type="match status" value="1"/>
</dbReference>
<dbReference type="PROSITE" id="PS50977">
    <property type="entry name" value="HTH_TETR_2"/>
    <property type="match status" value="1"/>
</dbReference>
<keyword evidence="1 2" id="KW-0238">DNA-binding</keyword>
<proteinExistence type="predicted"/>
<dbReference type="GO" id="GO:0003677">
    <property type="term" value="F:DNA binding"/>
    <property type="evidence" value="ECO:0007669"/>
    <property type="project" value="UniProtKB-UniRule"/>
</dbReference>
<evidence type="ECO:0000256" key="2">
    <source>
        <dbReference type="PROSITE-ProRule" id="PRU00335"/>
    </source>
</evidence>
<evidence type="ECO:0000313" key="6">
    <source>
        <dbReference type="Proteomes" id="UP000308697"/>
    </source>
</evidence>
<evidence type="ECO:0000259" key="4">
    <source>
        <dbReference type="PROSITE" id="PS50977"/>
    </source>
</evidence>
<evidence type="ECO:0000313" key="5">
    <source>
        <dbReference type="EMBL" id="TJZ49508.1"/>
    </source>
</evidence>
<dbReference type="InterPro" id="IPR001647">
    <property type="entry name" value="HTH_TetR"/>
</dbReference>
<feature type="region of interest" description="Disordered" evidence="3">
    <location>
        <begin position="210"/>
        <end position="233"/>
    </location>
</feature>
<dbReference type="AlphaFoldDB" id="A0A4V5MKF8"/>
<reference evidence="5 6" key="1">
    <citation type="submission" date="2019-04" db="EMBL/GenBank/DDBJ databases">
        <title>Streptomyces piniterrae sp. nov., a heliquinomycin-producing actinomycete isolated from rhizosphere soil of Pinus yunnanensis.</title>
        <authorList>
            <person name="Zhuang X."/>
            <person name="Zhao J."/>
        </authorList>
    </citation>
    <scope>NUCLEOTIDE SEQUENCE [LARGE SCALE GENOMIC DNA]</scope>
    <source>
        <strain evidence="6">jys28</strain>
    </source>
</reference>
<accession>A0A4V5MKF8</accession>
<dbReference type="EMBL" id="SUMB01000009">
    <property type="protein sequence ID" value="TJZ49508.1"/>
    <property type="molecule type" value="Genomic_DNA"/>
</dbReference>
<comment type="caution">
    <text evidence="5">The sequence shown here is derived from an EMBL/GenBank/DDBJ whole genome shotgun (WGS) entry which is preliminary data.</text>
</comment>
<organism evidence="5 6">
    <name type="scientific">Streptomyces piniterrae</name>
    <dbReference type="NCBI Taxonomy" id="2571125"/>
    <lineage>
        <taxon>Bacteria</taxon>
        <taxon>Bacillati</taxon>
        <taxon>Actinomycetota</taxon>
        <taxon>Actinomycetes</taxon>
        <taxon>Kitasatosporales</taxon>
        <taxon>Streptomycetaceae</taxon>
        <taxon>Streptomyces</taxon>
    </lineage>
</organism>
<evidence type="ECO:0000256" key="1">
    <source>
        <dbReference type="ARBA" id="ARBA00023125"/>
    </source>
</evidence>
<keyword evidence="6" id="KW-1185">Reference proteome</keyword>
<dbReference type="InterPro" id="IPR009057">
    <property type="entry name" value="Homeodomain-like_sf"/>
</dbReference>
<dbReference type="Proteomes" id="UP000308697">
    <property type="component" value="Unassembled WGS sequence"/>
</dbReference>
<dbReference type="InterPro" id="IPR041583">
    <property type="entry name" value="TetR_C_31"/>
</dbReference>